<dbReference type="AlphaFoldDB" id="A0A4R6Y2H1"/>
<dbReference type="SUPFAM" id="SSF56281">
    <property type="entry name" value="Metallo-hydrolase/oxidoreductase"/>
    <property type="match status" value="1"/>
</dbReference>
<dbReference type="PANTHER" id="PTHR42663:SF6">
    <property type="entry name" value="HYDROLASE C777.06C-RELATED"/>
    <property type="match status" value="1"/>
</dbReference>
<evidence type="ECO:0000259" key="1">
    <source>
        <dbReference type="Pfam" id="PF12706"/>
    </source>
</evidence>
<organism evidence="2 3">
    <name type="scientific">Marinicella litoralis</name>
    <dbReference type="NCBI Taxonomy" id="644220"/>
    <lineage>
        <taxon>Bacteria</taxon>
        <taxon>Pseudomonadati</taxon>
        <taxon>Pseudomonadota</taxon>
        <taxon>Gammaproteobacteria</taxon>
        <taxon>Lysobacterales</taxon>
        <taxon>Marinicellaceae</taxon>
        <taxon>Marinicella</taxon>
    </lineage>
</organism>
<proteinExistence type="predicted"/>
<sequence>MIGGKSWVSGMKILWIFVWSHWFSVTLADEAVAQKFENQGNQSIGVELLVLGVAQDAGYPQLNCYQPHCQAGWDGHKKFATALALIDHNNKQKYLLEATPDIREQMHQLHQVAPDGLYNLAGIFLTHGHMGHYTGLMHMGHEAAGMKNTPVYVMPRFKKYLQNNGPWSQLVDYKNIVLQDLHDQSTVQLNPNLSIKPMLVPHRDEYTETVAYVIKGPRKSVLFIPDIDKWQKWNKDIKAEISQVDYAFLDATFFANGEIPNRDMAEIPHPFVEESLQLLKDLSPKDKAKVIFIHFNHTNPLLNHDSEASEQVKAHGFKVAYRGMKIDL</sequence>
<dbReference type="Pfam" id="PF12706">
    <property type="entry name" value="Lactamase_B_2"/>
    <property type="match status" value="1"/>
</dbReference>
<dbReference type="EMBL" id="SNZB01000001">
    <property type="protein sequence ID" value="TDR23178.1"/>
    <property type="molecule type" value="Genomic_DNA"/>
</dbReference>
<dbReference type="Proteomes" id="UP000295724">
    <property type="component" value="Unassembled WGS sequence"/>
</dbReference>
<comment type="caution">
    <text evidence="2">The sequence shown here is derived from an EMBL/GenBank/DDBJ whole genome shotgun (WGS) entry which is preliminary data.</text>
</comment>
<gene>
    <name evidence="2" type="ORF">C8D91_0037</name>
</gene>
<protein>
    <submittedName>
        <fullName evidence="2">Pyrroloquinoline quinone biosynthesis protein B</fullName>
    </submittedName>
</protein>
<keyword evidence="3" id="KW-1185">Reference proteome</keyword>
<feature type="domain" description="Metallo-beta-lactamase" evidence="1">
    <location>
        <begin position="94"/>
        <end position="295"/>
    </location>
</feature>
<dbReference type="InterPro" id="IPR036866">
    <property type="entry name" value="RibonucZ/Hydroxyglut_hydro"/>
</dbReference>
<dbReference type="PANTHER" id="PTHR42663">
    <property type="entry name" value="HYDROLASE C777.06C-RELATED-RELATED"/>
    <property type="match status" value="1"/>
</dbReference>
<name>A0A4R6Y2H1_9GAMM</name>
<evidence type="ECO:0000313" key="3">
    <source>
        <dbReference type="Proteomes" id="UP000295724"/>
    </source>
</evidence>
<accession>A0A4R6Y2H1</accession>
<evidence type="ECO:0000313" key="2">
    <source>
        <dbReference type="EMBL" id="TDR23178.1"/>
    </source>
</evidence>
<reference evidence="2 3" key="1">
    <citation type="submission" date="2019-03" db="EMBL/GenBank/DDBJ databases">
        <title>Genomic Encyclopedia of Type Strains, Phase IV (KMG-IV): sequencing the most valuable type-strain genomes for metagenomic binning, comparative biology and taxonomic classification.</title>
        <authorList>
            <person name="Goeker M."/>
        </authorList>
    </citation>
    <scope>NUCLEOTIDE SEQUENCE [LARGE SCALE GENOMIC DNA]</scope>
    <source>
        <strain evidence="2 3">DSM 25488</strain>
    </source>
</reference>
<dbReference type="InterPro" id="IPR001279">
    <property type="entry name" value="Metallo-B-lactamas"/>
</dbReference>
<dbReference type="Gene3D" id="3.60.15.10">
    <property type="entry name" value="Ribonuclease Z/Hydroxyacylglutathione hydrolase-like"/>
    <property type="match status" value="1"/>
</dbReference>